<evidence type="ECO:0000313" key="1">
    <source>
        <dbReference type="EMBL" id="KAF6760843.1"/>
    </source>
</evidence>
<keyword evidence="2" id="KW-1185">Reference proteome</keyword>
<proteinExistence type="predicted"/>
<name>A0A8H6I8G5_9AGAR</name>
<comment type="caution">
    <text evidence="1">The sequence shown here is derived from an EMBL/GenBank/DDBJ whole genome shotgun (WGS) entry which is preliminary data.</text>
</comment>
<evidence type="ECO:0000313" key="2">
    <source>
        <dbReference type="Proteomes" id="UP000521943"/>
    </source>
</evidence>
<dbReference type="EMBL" id="JACGCI010000011">
    <property type="protein sequence ID" value="KAF6760843.1"/>
    <property type="molecule type" value="Genomic_DNA"/>
</dbReference>
<dbReference type="Proteomes" id="UP000521943">
    <property type="component" value="Unassembled WGS sequence"/>
</dbReference>
<organism evidence="1 2">
    <name type="scientific">Ephemerocybe angulata</name>
    <dbReference type="NCBI Taxonomy" id="980116"/>
    <lineage>
        <taxon>Eukaryota</taxon>
        <taxon>Fungi</taxon>
        <taxon>Dikarya</taxon>
        <taxon>Basidiomycota</taxon>
        <taxon>Agaricomycotina</taxon>
        <taxon>Agaricomycetes</taxon>
        <taxon>Agaricomycetidae</taxon>
        <taxon>Agaricales</taxon>
        <taxon>Agaricineae</taxon>
        <taxon>Psathyrellaceae</taxon>
        <taxon>Ephemerocybe</taxon>
    </lineage>
</organism>
<accession>A0A8H6I8G5</accession>
<reference evidence="1 2" key="1">
    <citation type="submission" date="2020-07" db="EMBL/GenBank/DDBJ databases">
        <title>Comparative genomics of pyrophilous fungi reveals a link between fire events and developmental genes.</title>
        <authorList>
            <consortium name="DOE Joint Genome Institute"/>
            <person name="Steindorff A.S."/>
            <person name="Carver A."/>
            <person name="Calhoun S."/>
            <person name="Stillman K."/>
            <person name="Liu H."/>
            <person name="Lipzen A."/>
            <person name="Pangilinan J."/>
            <person name="Labutti K."/>
            <person name="Bruns T.D."/>
            <person name="Grigoriev I.V."/>
        </authorList>
    </citation>
    <scope>NUCLEOTIDE SEQUENCE [LARGE SCALE GENOMIC DNA]</scope>
    <source>
        <strain evidence="1 2">CBS 144469</strain>
    </source>
</reference>
<sequence length="227" mass="24300">METIPSTSIRSRIIALNLAWAQTSDLHLEKVMGGAGCLCSSPSPSLGFGAGSQLDGSAARSWFKRRQGWRAVKIRRSTQVEQAELTDTSNPSSYYSTASSSVEALASHGTLPNVAGATGEGRQGLRGEVEGLRRVRYGISFRCGGKRHSSTAKLPCSPSSLLTRGSLIIVTIFGAGGDYTFSICSMFTMIWYPMTALALPNAPPAWPRKAKVQLQGIGVTRIYDPRA</sequence>
<dbReference type="AlphaFoldDB" id="A0A8H6I8G5"/>
<gene>
    <name evidence="1" type="ORF">DFP72DRAFT_1042339</name>
</gene>
<protein>
    <submittedName>
        <fullName evidence="1">Uncharacterized protein</fullName>
    </submittedName>
</protein>